<dbReference type="Gene3D" id="3.90.1150.10">
    <property type="entry name" value="Aspartate Aminotransferase, domain 1"/>
    <property type="match status" value="1"/>
</dbReference>
<evidence type="ECO:0000256" key="4">
    <source>
        <dbReference type="ARBA" id="ARBA00022576"/>
    </source>
</evidence>
<evidence type="ECO:0000313" key="8">
    <source>
        <dbReference type="EMBL" id="PWK33879.1"/>
    </source>
</evidence>
<dbReference type="InterPro" id="IPR015422">
    <property type="entry name" value="PyrdxlP-dep_Trfase_small"/>
</dbReference>
<dbReference type="PANTHER" id="PTHR11879">
    <property type="entry name" value="ASPARTATE AMINOTRANSFERASE"/>
    <property type="match status" value="1"/>
</dbReference>
<dbReference type="FunFam" id="3.40.640.10:FF:000015">
    <property type="entry name" value="Aspartate aminotransferase"/>
    <property type="match status" value="1"/>
</dbReference>
<dbReference type="GO" id="GO:0030170">
    <property type="term" value="F:pyridoxal phosphate binding"/>
    <property type="evidence" value="ECO:0007669"/>
    <property type="project" value="InterPro"/>
</dbReference>
<feature type="domain" description="Aminotransferase class I/classII large" evidence="7">
    <location>
        <begin position="27"/>
        <end position="392"/>
    </location>
</feature>
<dbReference type="PRINTS" id="PR00799">
    <property type="entry name" value="TRANSAMINASE"/>
</dbReference>
<dbReference type="InterPro" id="IPR004839">
    <property type="entry name" value="Aminotransferase_I/II_large"/>
</dbReference>
<dbReference type="NCBIfam" id="NF006719">
    <property type="entry name" value="PRK09257.1"/>
    <property type="match status" value="1"/>
</dbReference>
<comment type="cofactor">
    <cofactor evidence="1">
        <name>pyridoxal 5'-phosphate</name>
        <dbReference type="ChEBI" id="CHEBI:597326"/>
    </cofactor>
</comment>
<gene>
    <name evidence="8" type="ORF">C7419_103198</name>
</gene>
<dbReference type="SUPFAM" id="SSF53383">
    <property type="entry name" value="PLP-dependent transferases"/>
    <property type="match status" value="1"/>
</dbReference>
<keyword evidence="4" id="KW-0032">Aminotransferase</keyword>
<evidence type="ECO:0000256" key="6">
    <source>
        <dbReference type="ARBA" id="ARBA00022898"/>
    </source>
</evidence>
<comment type="subunit">
    <text evidence="3">Homodimer.</text>
</comment>
<dbReference type="GO" id="GO:0004838">
    <property type="term" value="F:L-tyrosine-2-oxoglutarate transaminase activity"/>
    <property type="evidence" value="ECO:0007669"/>
    <property type="project" value="TreeGrafter"/>
</dbReference>
<name>A0A316EQL5_9BURK</name>
<dbReference type="GO" id="GO:0042802">
    <property type="term" value="F:identical protein binding"/>
    <property type="evidence" value="ECO:0007669"/>
    <property type="project" value="TreeGrafter"/>
</dbReference>
<dbReference type="CDD" id="cd00609">
    <property type="entry name" value="AAT_like"/>
    <property type="match status" value="1"/>
</dbReference>
<dbReference type="GO" id="GO:0005829">
    <property type="term" value="C:cytosol"/>
    <property type="evidence" value="ECO:0007669"/>
    <property type="project" value="TreeGrafter"/>
</dbReference>
<evidence type="ECO:0000256" key="3">
    <source>
        <dbReference type="ARBA" id="ARBA00011738"/>
    </source>
</evidence>
<comment type="caution">
    <text evidence="8">The sequence shown here is derived from an EMBL/GenBank/DDBJ whole genome shotgun (WGS) entry which is preliminary data.</text>
</comment>
<comment type="similarity">
    <text evidence="2">Belongs to the class-I pyridoxal-phosphate-dependent aminotransferase family.</text>
</comment>
<evidence type="ECO:0000256" key="5">
    <source>
        <dbReference type="ARBA" id="ARBA00022679"/>
    </source>
</evidence>
<dbReference type="EMBL" id="QGGT01000003">
    <property type="protein sequence ID" value="PWK33879.1"/>
    <property type="molecule type" value="Genomic_DNA"/>
</dbReference>
<keyword evidence="9" id="KW-1185">Reference proteome</keyword>
<organism evidence="8 9">
    <name type="scientific">Cupriavidus plantarum</name>
    <dbReference type="NCBI Taxonomy" id="942865"/>
    <lineage>
        <taxon>Bacteria</taxon>
        <taxon>Pseudomonadati</taxon>
        <taxon>Pseudomonadota</taxon>
        <taxon>Betaproteobacteria</taxon>
        <taxon>Burkholderiales</taxon>
        <taxon>Burkholderiaceae</taxon>
        <taxon>Cupriavidus</taxon>
    </lineage>
</organism>
<dbReference type="FunFam" id="3.90.1150.10:FF:000001">
    <property type="entry name" value="Aspartate aminotransferase"/>
    <property type="match status" value="1"/>
</dbReference>
<evidence type="ECO:0000313" key="9">
    <source>
        <dbReference type="Proteomes" id="UP000245754"/>
    </source>
</evidence>
<dbReference type="GO" id="GO:0033585">
    <property type="term" value="P:L-phenylalanine biosynthetic process from chorismate via phenylpyruvate"/>
    <property type="evidence" value="ECO:0007669"/>
    <property type="project" value="TreeGrafter"/>
</dbReference>
<dbReference type="AlphaFoldDB" id="A0A316EQL5"/>
<dbReference type="PANTHER" id="PTHR11879:SF37">
    <property type="entry name" value="AROMATIC-AMINO-ACID AMINOTRANSFERASE"/>
    <property type="match status" value="1"/>
</dbReference>
<keyword evidence="5" id="KW-0808">Transferase</keyword>
<evidence type="ECO:0000256" key="2">
    <source>
        <dbReference type="ARBA" id="ARBA00007441"/>
    </source>
</evidence>
<dbReference type="InterPro" id="IPR015421">
    <property type="entry name" value="PyrdxlP-dep_Trfase_major"/>
</dbReference>
<dbReference type="InterPro" id="IPR000796">
    <property type="entry name" value="Asp_trans"/>
</dbReference>
<evidence type="ECO:0000259" key="7">
    <source>
        <dbReference type="Pfam" id="PF00155"/>
    </source>
</evidence>
<evidence type="ECO:0000256" key="1">
    <source>
        <dbReference type="ARBA" id="ARBA00001933"/>
    </source>
</evidence>
<dbReference type="GeneID" id="98342901"/>
<sequence length="398" mass="43931">MFQHIEAFPGDPILSLNEDFQQDPRTNKVNLSIGIYFDDDGRLPVMKAVAEAEAALLADMGPRPYLPMSGMAAYRQAVQALVFGEDNPARVDGRIATLQTLGGSGALRVGADFLKRYFPNTELWLSDPSWENHRVVFERAGFKVNSYPYYDPATGGLKFDEMLAAIQQIPQGGIVLLHACCHNPTGVDLNNEQWLQVIDVVKQRKLLPFVDMAYQGFGSNLDDDAFVVRELARQGVPALVANSFSKNFSLYGERCGGLSVICQSADEAGRVLGQLTGAVRANYSNPPTHGARVVARVLTSPELRASWQQELATMCDRIARMRQAIHDQLREHVTGEKLSRYIKQRGMFTYTGLTADQVDRLKNEHGVYLLRSGRMCVAGLNERNVGVVANAIGQVLKG</sequence>
<dbReference type="InterPro" id="IPR015424">
    <property type="entry name" value="PyrdxlP-dep_Trfase"/>
</dbReference>
<dbReference type="Proteomes" id="UP000245754">
    <property type="component" value="Unassembled WGS sequence"/>
</dbReference>
<accession>A0A316EQL5</accession>
<proteinExistence type="inferred from homology"/>
<keyword evidence="6" id="KW-0663">Pyridoxal phosphate</keyword>
<reference evidence="8 9" key="1">
    <citation type="submission" date="2018-05" db="EMBL/GenBank/DDBJ databases">
        <title>Genomic Encyclopedia of Type Strains, Phase IV (KMG-V): Genome sequencing to study the core and pangenomes of soil and plant-associated prokaryotes.</title>
        <authorList>
            <person name="Whitman W."/>
        </authorList>
    </citation>
    <scope>NUCLEOTIDE SEQUENCE [LARGE SCALE GENOMIC DNA]</scope>
    <source>
        <strain evidence="8 9">SLV-132</strain>
    </source>
</reference>
<dbReference type="Gene3D" id="3.40.640.10">
    <property type="entry name" value="Type I PLP-dependent aspartate aminotransferase-like (Major domain)"/>
    <property type="match status" value="1"/>
</dbReference>
<protein>
    <submittedName>
        <fullName evidence="8">Aromatic-amino-acid transaminase</fullName>
    </submittedName>
</protein>
<dbReference type="RefSeq" id="WP_109583961.1">
    <property type="nucleotide sequence ID" value="NZ_CAJPUX010000005.1"/>
</dbReference>
<dbReference type="Pfam" id="PF00155">
    <property type="entry name" value="Aminotran_1_2"/>
    <property type="match status" value="1"/>
</dbReference>